<dbReference type="AlphaFoldDB" id="A0A540LP42"/>
<accession>A0A540LP42</accession>
<proteinExistence type="predicted"/>
<evidence type="ECO:0000256" key="1">
    <source>
        <dbReference type="SAM" id="MobiDB-lite"/>
    </source>
</evidence>
<name>A0A540LP42_MALBA</name>
<evidence type="ECO:0000313" key="2">
    <source>
        <dbReference type="EMBL" id="TQD88233.1"/>
    </source>
</evidence>
<protein>
    <submittedName>
        <fullName evidence="2">Uncharacterized protein</fullName>
    </submittedName>
</protein>
<gene>
    <name evidence="2" type="ORF">C1H46_026294</name>
</gene>
<comment type="caution">
    <text evidence="2">The sequence shown here is derived from an EMBL/GenBank/DDBJ whole genome shotgun (WGS) entry which is preliminary data.</text>
</comment>
<dbReference type="EMBL" id="VIEB01000514">
    <property type="protein sequence ID" value="TQD88233.1"/>
    <property type="molecule type" value="Genomic_DNA"/>
</dbReference>
<feature type="compositionally biased region" description="Low complexity" evidence="1">
    <location>
        <begin position="10"/>
        <end position="19"/>
    </location>
</feature>
<dbReference type="Proteomes" id="UP000315295">
    <property type="component" value="Unassembled WGS sequence"/>
</dbReference>
<keyword evidence="3" id="KW-1185">Reference proteome</keyword>
<organism evidence="2 3">
    <name type="scientific">Malus baccata</name>
    <name type="common">Siberian crab apple</name>
    <name type="synonym">Pyrus baccata</name>
    <dbReference type="NCBI Taxonomy" id="106549"/>
    <lineage>
        <taxon>Eukaryota</taxon>
        <taxon>Viridiplantae</taxon>
        <taxon>Streptophyta</taxon>
        <taxon>Embryophyta</taxon>
        <taxon>Tracheophyta</taxon>
        <taxon>Spermatophyta</taxon>
        <taxon>Magnoliopsida</taxon>
        <taxon>eudicotyledons</taxon>
        <taxon>Gunneridae</taxon>
        <taxon>Pentapetalae</taxon>
        <taxon>rosids</taxon>
        <taxon>fabids</taxon>
        <taxon>Rosales</taxon>
        <taxon>Rosaceae</taxon>
        <taxon>Amygdaloideae</taxon>
        <taxon>Maleae</taxon>
        <taxon>Malus</taxon>
    </lineage>
</organism>
<reference evidence="2 3" key="1">
    <citation type="journal article" date="2019" name="G3 (Bethesda)">
        <title>Sequencing of a Wild Apple (Malus baccata) Genome Unravels the Differences Between Cultivated and Wild Apple Species Regarding Disease Resistance and Cold Tolerance.</title>
        <authorList>
            <person name="Chen X."/>
        </authorList>
    </citation>
    <scope>NUCLEOTIDE SEQUENCE [LARGE SCALE GENOMIC DNA]</scope>
    <source>
        <strain evidence="3">cv. Shandingzi</strain>
        <tissue evidence="2">Leaves</tissue>
    </source>
</reference>
<feature type="region of interest" description="Disordered" evidence="1">
    <location>
        <begin position="1"/>
        <end position="31"/>
    </location>
</feature>
<sequence>MPPTSPTPSSPYVATSSASQPIRKGKRNRNDADANIVAVISESWDKAVTEMKKLGESFTF</sequence>
<evidence type="ECO:0000313" key="3">
    <source>
        <dbReference type="Proteomes" id="UP000315295"/>
    </source>
</evidence>